<proteinExistence type="predicted"/>
<dbReference type="AlphaFoldDB" id="A0A4U5MGL4"/>
<evidence type="ECO:0000313" key="1">
    <source>
        <dbReference type="EMBL" id="TKR68398.1"/>
    </source>
</evidence>
<comment type="caution">
    <text evidence="1">The sequence shown here is derived from an EMBL/GenBank/DDBJ whole genome shotgun (WGS) entry which is preliminary data.</text>
</comment>
<dbReference type="EMBL" id="AZBU02000008">
    <property type="protein sequence ID" value="TKR68398.1"/>
    <property type="molecule type" value="Genomic_DNA"/>
</dbReference>
<reference evidence="1 2" key="1">
    <citation type="journal article" date="2015" name="Genome Biol.">
        <title>Comparative genomics of Steinernema reveals deeply conserved gene regulatory networks.</title>
        <authorList>
            <person name="Dillman A.R."/>
            <person name="Macchietto M."/>
            <person name="Porter C.F."/>
            <person name="Rogers A."/>
            <person name="Williams B."/>
            <person name="Antoshechkin I."/>
            <person name="Lee M.M."/>
            <person name="Goodwin Z."/>
            <person name="Lu X."/>
            <person name="Lewis E.E."/>
            <person name="Goodrich-Blair H."/>
            <person name="Stock S.P."/>
            <person name="Adams B.J."/>
            <person name="Sternberg P.W."/>
            <person name="Mortazavi A."/>
        </authorList>
    </citation>
    <scope>NUCLEOTIDE SEQUENCE [LARGE SCALE GENOMIC DNA]</scope>
    <source>
        <strain evidence="1 2">ALL</strain>
    </source>
</reference>
<name>A0A4U5MGL4_STECR</name>
<protein>
    <submittedName>
        <fullName evidence="1">Uncharacterized protein</fullName>
    </submittedName>
</protein>
<accession>A0A4U5MGL4</accession>
<keyword evidence="2" id="KW-1185">Reference proteome</keyword>
<evidence type="ECO:0000313" key="2">
    <source>
        <dbReference type="Proteomes" id="UP000298663"/>
    </source>
</evidence>
<gene>
    <name evidence="1" type="ORF">L596_024388</name>
</gene>
<reference evidence="1 2" key="2">
    <citation type="journal article" date="2019" name="G3 (Bethesda)">
        <title>Hybrid Assembly of the Genome of the Entomopathogenic Nematode Steinernema carpocapsae Identifies the X-Chromosome.</title>
        <authorList>
            <person name="Serra L."/>
            <person name="Macchietto M."/>
            <person name="Macias-Munoz A."/>
            <person name="McGill C.J."/>
            <person name="Rodriguez I.M."/>
            <person name="Rodriguez B."/>
            <person name="Murad R."/>
            <person name="Mortazavi A."/>
        </authorList>
    </citation>
    <scope>NUCLEOTIDE SEQUENCE [LARGE SCALE GENOMIC DNA]</scope>
    <source>
        <strain evidence="1 2">ALL</strain>
    </source>
</reference>
<dbReference type="Proteomes" id="UP000298663">
    <property type="component" value="Unassembled WGS sequence"/>
</dbReference>
<sequence length="109" mass="12753">MSWLIPSWLCLEKRDVKCSSGSGNPMFGNSKRVIGREKIRLIRSYRVLNSVSCRHMTTYDLWNILRSMCGQVEFDADARWSQARTQARSRWKHADADALQKWKQTRSCV</sequence>
<organism evidence="1 2">
    <name type="scientific">Steinernema carpocapsae</name>
    <name type="common">Entomopathogenic nematode</name>
    <dbReference type="NCBI Taxonomy" id="34508"/>
    <lineage>
        <taxon>Eukaryota</taxon>
        <taxon>Metazoa</taxon>
        <taxon>Ecdysozoa</taxon>
        <taxon>Nematoda</taxon>
        <taxon>Chromadorea</taxon>
        <taxon>Rhabditida</taxon>
        <taxon>Tylenchina</taxon>
        <taxon>Panagrolaimomorpha</taxon>
        <taxon>Strongyloidoidea</taxon>
        <taxon>Steinernematidae</taxon>
        <taxon>Steinernema</taxon>
    </lineage>
</organism>